<reference evidence="1 2" key="1">
    <citation type="submission" date="2014-04" db="EMBL/GenBank/DDBJ databases">
        <authorList>
            <consortium name="DOE Joint Genome Institute"/>
            <person name="Kuo A."/>
            <person name="Tarkka M."/>
            <person name="Buscot F."/>
            <person name="Kohler A."/>
            <person name="Nagy L.G."/>
            <person name="Floudas D."/>
            <person name="Copeland A."/>
            <person name="Barry K.W."/>
            <person name="Cichocki N."/>
            <person name="Veneault-Fourrey C."/>
            <person name="LaButti K."/>
            <person name="Lindquist E.A."/>
            <person name="Lipzen A."/>
            <person name="Lundell T."/>
            <person name="Morin E."/>
            <person name="Murat C."/>
            <person name="Sun H."/>
            <person name="Tunlid A."/>
            <person name="Henrissat B."/>
            <person name="Grigoriev I.V."/>
            <person name="Hibbett D.S."/>
            <person name="Martin F."/>
            <person name="Nordberg H.P."/>
            <person name="Cantor M.N."/>
            <person name="Hua S.X."/>
        </authorList>
    </citation>
    <scope>NUCLEOTIDE SEQUENCE [LARGE SCALE GENOMIC DNA]</scope>
    <source>
        <strain evidence="1 2">F 1598</strain>
    </source>
</reference>
<sequence>MASFGQGCVAEPVFASELSKFILKYAPNVPAAIIKELSTAIYADIPANQIPGVGLAYAESLKIVFLVGVPIARLGLLVSF</sequence>
<reference evidence="2" key="2">
    <citation type="submission" date="2015-01" db="EMBL/GenBank/DDBJ databases">
        <title>Evolutionary Origins and Diversification of the Mycorrhizal Mutualists.</title>
        <authorList>
            <consortium name="DOE Joint Genome Institute"/>
            <consortium name="Mycorrhizal Genomics Consortium"/>
            <person name="Kohler A."/>
            <person name="Kuo A."/>
            <person name="Nagy L.G."/>
            <person name="Floudas D."/>
            <person name="Copeland A."/>
            <person name="Barry K.W."/>
            <person name="Cichocki N."/>
            <person name="Veneault-Fourrey C."/>
            <person name="LaButti K."/>
            <person name="Lindquist E.A."/>
            <person name="Lipzen A."/>
            <person name="Lundell T."/>
            <person name="Morin E."/>
            <person name="Murat C."/>
            <person name="Riley R."/>
            <person name="Ohm R."/>
            <person name="Sun H."/>
            <person name="Tunlid A."/>
            <person name="Henrissat B."/>
            <person name="Grigoriev I.V."/>
            <person name="Hibbett D.S."/>
            <person name="Martin F."/>
        </authorList>
    </citation>
    <scope>NUCLEOTIDE SEQUENCE [LARGE SCALE GENOMIC DNA]</scope>
    <source>
        <strain evidence="2">F 1598</strain>
    </source>
</reference>
<dbReference type="Proteomes" id="UP000054166">
    <property type="component" value="Unassembled WGS sequence"/>
</dbReference>
<dbReference type="EMBL" id="KN833163">
    <property type="protein sequence ID" value="KIM72102.1"/>
    <property type="molecule type" value="Genomic_DNA"/>
</dbReference>
<accession>A0A0C3B4B8</accession>
<dbReference type="AlphaFoldDB" id="A0A0C3B4B8"/>
<gene>
    <name evidence="1" type="ORF">PILCRDRAFT_16439</name>
</gene>
<proteinExistence type="predicted"/>
<dbReference type="InParanoid" id="A0A0C3B4B8"/>
<dbReference type="OrthoDB" id="3036108at2759"/>
<keyword evidence="2" id="KW-1185">Reference proteome</keyword>
<evidence type="ECO:0000313" key="1">
    <source>
        <dbReference type="EMBL" id="KIM72102.1"/>
    </source>
</evidence>
<protein>
    <submittedName>
        <fullName evidence="1">Uncharacterized protein</fullName>
    </submittedName>
</protein>
<name>A0A0C3B4B8_PILCF</name>
<dbReference type="HOGENOM" id="CLU_2590636_0_0_1"/>
<evidence type="ECO:0000313" key="2">
    <source>
        <dbReference type="Proteomes" id="UP000054166"/>
    </source>
</evidence>
<organism evidence="1 2">
    <name type="scientific">Piloderma croceum (strain F 1598)</name>
    <dbReference type="NCBI Taxonomy" id="765440"/>
    <lineage>
        <taxon>Eukaryota</taxon>
        <taxon>Fungi</taxon>
        <taxon>Dikarya</taxon>
        <taxon>Basidiomycota</taxon>
        <taxon>Agaricomycotina</taxon>
        <taxon>Agaricomycetes</taxon>
        <taxon>Agaricomycetidae</taxon>
        <taxon>Atheliales</taxon>
        <taxon>Atheliaceae</taxon>
        <taxon>Piloderma</taxon>
    </lineage>
</organism>
<dbReference type="STRING" id="765440.A0A0C3B4B8"/>